<organism evidence="2 3">
    <name type="scientific">Pseudo-nitzschia multistriata</name>
    <dbReference type="NCBI Taxonomy" id="183589"/>
    <lineage>
        <taxon>Eukaryota</taxon>
        <taxon>Sar</taxon>
        <taxon>Stramenopiles</taxon>
        <taxon>Ochrophyta</taxon>
        <taxon>Bacillariophyta</taxon>
        <taxon>Bacillariophyceae</taxon>
        <taxon>Bacillariophycidae</taxon>
        <taxon>Bacillariales</taxon>
        <taxon>Bacillariaceae</taxon>
        <taxon>Pseudo-nitzschia</taxon>
    </lineage>
</organism>
<dbReference type="AlphaFoldDB" id="A0A448ZC79"/>
<evidence type="ECO:0000313" key="2">
    <source>
        <dbReference type="EMBL" id="VEU39649.1"/>
    </source>
</evidence>
<feature type="region of interest" description="Disordered" evidence="1">
    <location>
        <begin position="298"/>
        <end position="347"/>
    </location>
</feature>
<accession>A0A448ZC79</accession>
<dbReference type="OrthoDB" id="45827at2759"/>
<evidence type="ECO:0000256" key="1">
    <source>
        <dbReference type="SAM" id="MobiDB-lite"/>
    </source>
</evidence>
<proteinExistence type="predicted"/>
<feature type="region of interest" description="Disordered" evidence="1">
    <location>
        <begin position="1"/>
        <end position="46"/>
    </location>
</feature>
<evidence type="ECO:0000313" key="3">
    <source>
        <dbReference type="Proteomes" id="UP000291116"/>
    </source>
</evidence>
<dbReference type="EMBL" id="CAACVS010000226">
    <property type="protein sequence ID" value="VEU39649.1"/>
    <property type="molecule type" value="Genomic_DNA"/>
</dbReference>
<dbReference type="Proteomes" id="UP000291116">
    <property type="component" value="Unassembled WGS sequence"/>
</dbReference>
<name>A0A448ZC79_9STRA</name>
<feature type="compositionally biased region" description="Low complexity" evidence="1">
    <location>
        <begin position="422"/>
        <end position="439"/>
    </location>
</feature>
<gene>
    <name evidence="2" type="ORF">PSNMU_V1.4_AUG-EV-PASAV3_0063760</name>
</gene>
<sequence>MQRTPAVRRTAGRPPVRNGPAGDARAHAHARSPQAGAAAREGRKENSSRPAMLRALFAALLCSYLGLLQRQWQWQSPSWARYGPGSESRSTRAAFDRAVRPNATTSACLMVSDDNHFLAEWIAYHYHAANLRRLVVLVDPNSRTSPLGILSGWKDRLVDGLTVWRGEEDYANKVVPNEFETAMRWVEREFTETTPGLVEHRARQRLFYTHCLRLLKRESDRGRPGGASPGQGSSSSSSSSSFRWTLLVDVDEFVRVHRANRTAAGSTGAEASDPFSLPAAGTAGSVASVLELLARPDARGGPRAQSSPCVPLPRVRFLPDPMETERGSSQRRPLLATQRDTLHAPSGDFRTNKIAKAIIDLARISVADIAPVDSIHLPVRKHCQKSGLHLAHSEALLVANHYLGSLEEFTYREHDARGGGATATAAEAATTTANPSATAPEGSRRRRAGHRHKTPGLNARTADAFRAQTRDSHLLETDDEIRPWLGAFLGGSGSGGGDDPARAALLEAAGVLAPKSWHPLARNGLGEERCALLFFGLTRSFGDLVLPSLVKHVLEPNARHGCDVYAHFYTADSEPPGRKNPGGDLRPSEIFWLEDAAVEVARRHYEEVVEREEGVLPPNQRTGFRPPTVGFTHDTPDEFLLRRSEEIDRFREATAEVSIENQTRIVPAYFPWKARTYTNTSLDNIVGQWHSIQSVFKLMDYTARAKGFAYGRVGMFRSDALYVTPIDIARLGGTDRYDTTNRCFVTPSFALQPVNDRMVYGPYGAVKIWATKRFDLLEDRASKQTDPGWILHHERFLNASVFPAMEAAGYEHSLETNGICSLRTRADRSAVLSDCSTDGLLPTHRATFWNDPGEAAERARLAAVESIVGRKCSLEDRGSKWKFAVCGEERPAS</sequence>
<reference evidence="2 3" key="1">
    <citation type="submission" date="2019-01" db="EMBL/GenBank/DDBJ databases">
        <authorList>
            <person name="Ferrante I. M."/>
        </authorList>
    </citation>
    <scope>NUCLEOTIDE SEQUENCE [LARGE SCALE GENOMIC DNA]</scope>
    <source>
        <strain evidence="2 3">B856</strain>
    </source>
</reference>
<feature type="region of interest" description="Disordered" evidence="1">
    <location>
        <begin position="418"/>
        <end position="456"/>
    </location>
</feature>
<feature type="compositionally biased region" description="Basic residues" evidence="1">
    <location>
        <begin position="444"/>
        <end position="454"/>
    </location>
</feature>
<keyword evidence="3" id="KW-1185">Reference proteome</keyword>
<feature type="region of interest" description="Disordered" evidence="1">
    <location>
        <begin position="219"/>
        <end position="239"/>
    </location>
</feature>
<protein>
    <submittedName>
        <fullName evidence="2">Uncharacterized protein</fullName>
    </submittedName>
</protein>